<evidence type="ECO:0000256" key="3">
    <source>
        <dbReference type="ARBA" id="ARBA00006991"/>
    </source>
</evidence>
<accession>A0A8J6AA30</accession>
<sequence>MLSINLESEDECCGEAGDGGGGSDLDHQLPPRGSPQVTNDHPSLPWQHPPDKEEENFSDSVSAEGFGGHLMPMPGKAIWGRDESKIPQAQVSPRASAVPGTLPSGPSHKLSQRQPPVDTLATDADVGDARADLRAATSIPSSLPGTGSYTSPDNSSPVFVPKPGGNWNLPMQETHTPAQRSATSVNLAAAVLTTAQTRGWKDQNPEGSGQAGQREKTAYKCLREGPAFQKPSQPLSPAQTPGSKSYTCELCGKAYSHRGTLQQHRRLHTGERPYRCPFCDKTYTWSSDHRKHLRTHTGEKPYPCADCGKAFVRSSDLRKHQRNMHSNDKPFPCAQCGLTFNKPLSLLRHQRTHLGEKPFRCPACDREFAVASRMMEHQRVHSGERPFPCPTCGKCFTKSSNLLEHQTLHTGQRPFKCADCGVAFAQPSRLVRHQRIHTGERPFPCAQCGQAFARSSTLKRHQQIHSGEKGFLCAECGRAFRIASELAQHIRVHNGERPYQCKDCGQAFTRSNHLQRHQAKHRCKKETIPVCSDE</sequence>
<feature type="region of interest" description="Disordered" evidence="13">
    <location>
        <begin position="135"/>
        <end position="183"/>
    </location>
</feature>
<dbReference type="FunFam" id="3.30.160.60:FF:001822">
    <property type="entry name" value="Zinc finger protein 648"/>
    <property type="match status" value="1"/>
</dbReference>
<evidence type="ECO:0000256" key="9">
    <source>
        <dbReference type="ARBA" id="ARBA00023125"/>
    </source>
</evidence>
<keyword evidence="4" id="KW-0479">Metal-binding</keyword>
<evidence type="ECO:0000313" key="16">
    <source>
        <dbReference type="Proteomes" id="UP000700334"/>
    </source>
</evidence>
<dbReference type="FunFam" id="3.30.160.60:FF:000771">
    <property type="entry name" value="zinc finger protein 648"/>
    <property type="match status" value="1"/>
</dbReference>
<dbReference type="Pfam" id="PF00096">
    <property type="entry name" value="zf-C2H2"/>
    <property type="match status" value="8"/>
</dbReference>
<feature type="domain" description="C2H2-type" evidence="14">
    <location>
        <begin position="499"/>
        <end position="526"/>
    </location>
</feature>
<evidence type="ECO:0000256" key="8">
    <source>
        <dbReference type="ARBA" id="ARBA00023015"/>
    </source>
</evidence>
<dbReference type="SUPFAM" id="SSF57667">
    <property type="entry name" value="beta-beta-alpha zinc fingers"/>
    <property type="match status" value="6"/>
</dbReference>
<dbReference type="FunFam" id="3.30.160.60:FF:002208">
    <property type="entry name" value="Zinc finger protein 787"/>
    <property type="match status" value="1"/>
</dbReference>
<dbReference type="GO" id="GO:0001817">
    <property type="term" value="P:regulation of cytokine production"/>
    <property type="evidence" value="ECO:0007669"/>
    <property type="project" value="TreeGrafter"/>
</dbReference>
<reference evidence="15" key="1">
    <citation type="journal article" date="2021" name="Evol. Appl.">
        <title>The genome of the Pyrenean desman and the effects of bottlenecks and inbreeding on the genomic landscape of an endangered species.</title>
        <authorList>
            <person name="Escoda L."/>
            <person name="Castresana J."/>
        </authorList>
    </citation>
    <scope>NUCLEOTIDE SEQUENCE</scope>
    <source>
        <strain evidence="15">IBE-C5619</strain>
    </source>
</reference>
<evidence type="ECO:0000256" key="4">
    <source>
        <dbReference type="ARBA" id="ARBA00022723"/>
    </source>
</evidence>
<evidence type="ECO:0000259" key="14">
    <source>
        <dbReference type="PROSITE" id="PS50157"/>
    </source>
</evidence>
<dbReference type="SMART" id="SM00355">
    <property type="entry name" value="ZnF_C2H2"/>
    <property type="match status" value="10"/>
</dbReference>
<dbReference type="InterPro" id="IPR013087">
    <property type="entry name" value="Znf_C2H2_type"/>
</dbReference>
<dbReference type="PROSITE" id="PS00028">
    <property type="entry name" value="ZINC_FINGER_C2H2_1"/>
    <property type="match status" value="10"/>
</dbReference>
<evidence type="ECO:0000256" key="2">
    <source>
        <dbReference type="ARBA" id="ARBA00004123"/>
    </source>
</evidence>
<dbReference type="PANTHER" id="PTHR24399:SF54">
    <property type="entry name" value="GASTRULA ZINC FINGER PROTEIN XLCGF26.1-LIKE-RELATED"/>
    <property type="match status" value="1"/>
</dbReference>
<feature type="domain" description="C2H2-type" evidence="14">
    <location>
        <begin position="415"/>
        <end position="442"/>
    </location>
</feature>
<dbReference type="PROSITE" id="PS50157">
    <property type="entry name" value="ZINC_FINGER_C2H2_2"/>
    <property type="match status" value="10"/>
</dbReference>
<dbReference type="GO" id="GO:0005654">
    <property type="term" value="C:nucleoplasm"/>
    <property type="evidence" value="ECO:0007669"/>
    <property type="project" value="TreeGrafter"/>
</dbReference>
<evidence type="ECO:0000256" key="11">
    <source>
        <dbReference type="ARBA" id="ARBA00023242"/>
    </source>
</evidence>
<evidence type="ECO:0000256" key="6">
    <source>
        <dbReference type="ARBA" id="ARBA00022771"/>
    </source>
</evidence>
<gene>
    <name evidence="15" type="ORF">J0S82_009220</name>
</gene>
<dbReference type="OrthoDB" id="654211at2759"/>
<dbReference type="FunFam" id="3.30.160.60:FF:000585">
    <property type="entry name" value="zinc finger protein 784"/>
    <property type="match status" value="1"/>
</dbReference>
<keyword evidence="8" id="KW-0805">Transcription regulation</keyword>
<comment type="similarity">
    <text evidence="3">Belongs to the krueppel C2H2-type zinc-finger protein family.</text>
</comment>
<evidence type="ECO:0000256" key="7">
    <source>
        <dbReference type="ARBA" id="ARBA00022833"/>
    </source>
</evidence>
<keyword evidence="10" id="KW-0804">Transcription</keyword>
<evidence type="ECO:0000313" key="15">
    <source>
        <dbReference type="EMBL" id="KAG8517278.1"/>
    </source>
</evidence>
<dbReference type="GO" id="GO:0001227">
    <property type="term" value="F:DNA-binding transcription repressor activity, RNA polymerase II-specific"/>
    <property type="evidence" value="ECO:0007669"/>
    <property type="project" value="TreeGrafter"/>
</dbReference>
<dbReference type="PANTHER" id="PTHR24399">
    <property type="entry name" value="ZINC FINGER AND BTB DOMAIN-CONTAINING"/>
    <property type="match status" value="1"/>
</dbReference>
<dbReference type="Proteomes" id="UP000700334">
    <property type="component" value="Unassembled WGS sequence"/>
</dbReference>
<dbReference type="AlphaFoldDB" id="A0A8J6AA30"/>
<proteinExistence type="inferred from homology"/>
<organism evidence="15 16">
    <name type="scientific">Galemys pyrenaicus</name>
    <name type="common">Iberian desman</name>
    <name type="synonym">Pyrenean desman</name>
    <dbReference type="NCBI Taxonomy" id="202257"/>
    <lineage>
        <taxon>Eukaryota</taxon>
        <taxon>Metazoa</taxon>
        <taxon>Chordata</taxon>
        <taxon>Craniata</taxon>
        <taxon>Vertebrata</taxon>
        <taxon>Euteleostomi</taxon>
        <taxon>Mammalia</taxon>
        <taxon>Eutheria</taxon>
        <taxon>Laurasiatheria</taxon>
        <taxon>Eulipotyphla</taxon>
        <taxon>Talpidae</taxon>
        <taxon>Galemys</taxon>
    </lineage>
</organism>
<dbReference type="FunFam" id="3.30.160.60:FF:000785">
    <property type="entry name" value="zinc finger protein 648"/>
    <property type="match status" value="1"/>
</dbReference>
<dbReference type="EMBL" id="JAGFMF010011659">
    <property type="protein sequence ID" value="KAG8517278.1"/>
    <property type="molecule type" value="Genomic_DNA"/>
</dbReference>
<comment type="caution">
    <text evidence="15">The sequence shown here is derived from an EMBL/GenBank/DDBJ whole genome shotgun (WGS) entry which is preliminary data.</text>
</comment>
<feature type="compositionally biased region" description="Polar residues" evidence="13">
    <location>
        <begin position="169"/>
        <end position="183"/>
    </location>
</feature>
<feature type="region of interest" description="Disordered" evidence="13">
    <location>
        <begin position="1"/>
        <end position="120"/>
    </location>
</feature>
<feature type="domain" description="C2H2-type" evidence="14">
    <location>
        <begin position="471"/>
        <end position="498"/>
    </location>
</feature>
<keyword evidence="9" id="KW-0238">DNA-binding</keyword>
<comment type="subcellular location">
    <subcellularLocation>
        <location evidence="2">Nucleus</location>
    </subcellularLocation>
</comment>
<feature type="domain" description="C2H2-type" evidence="14">
    <location>
        <begin position="246"/>
        <end position="273"/>
    </location>
</feature>
<feature type="domain" description="C2H2-type" evidence="14">
    <location>
        <begin position="359"/>
        <end position="386"/>
    </location>
</feature>
<feature type="region of interest" description="Disordered" evidence="13">
    <location>
        <begin position="196"/>
        <end position="215"/>
    </location>
</feature>
<keyword evidence="11" id="KW-0539">Nucleus</keyword>
<evidence type="ECO:0000256" key="13">
    <source>
        <dbReference type="SAM" id="MobiDB-lite"/>
    </source>
</evidence>
<dbReference type="FunFam" id="3.30.160.60:FF:000185">
    <property type="entry name" value="zinc finger protein 319"/>
    <property type="match status" value="3"/>
</dbReference>
<name>A0A8J6AA30_GALPY</name>
<feature type="domain" description="C2H2-type" evidence="14">
    <location>
        <begin position="274"/>
        <end position="301"/>
    </location>
</feature>
<evidence type="ECO:0000256" key="1">
    <source>
        <dbReference type="ARBA" id="ARBA00003767"/>
    </source>
</evidence>
<protein>
    <submittedName>
        <fullName evidence="15">Zinc finger protein 648</fullName>
    </submittedName>
</protein>
<evidence type="ECO:0000256" key="12">
    <source>
        <dbReference type="PROSITE-ProRule" id="PRU00042"/>
    </source>
</evidence>
<feature type="domain" description="C2H2-type" evidence="14">
    <location>
        <begin position="331"/>
        <end position="358"/>
    </location>
</feature>
<keyword evidence="5" id="KW-0677">Repeat</keyword>
<dbReference type="GO" id="GO:0000978">
    <property type="term" value="F:RNA polymerase II cis-regulatory region sequence-specific DNA binding"/>
    <property type="evidence" value="ECO:0007669"/>
    <property type="project" value="TreeGrafter"/>
</dbReference>
<keyword evidence="16" id="KW-1185">Reference proteome</keyword>
<dbReference type="Gene3D" id="3.30.160.60">
    <property type="entry name" value="Classic Zinc Finger"/>
    <property type="match status" value="10"/>
</dbReference>
<dbReference type="FunFam" id="3.30.160.60:FF:002291">
    <property type="entry name" value="Zinc finger protein 648"/>
    <property type="match status" value="1"/>
</dbReference>
<dbReference type="InterPro" id="IPR036236">
    <property type="entry name" value="Znf_C2H2_sf"/>
</dbReference>
<keyword evidence="7" id="KW-0862">Zinc</keyword>
<evidence type="ECO:0000256" key="10">
    <source>
        <dbReference type="ARBA" id="ARBA00023163"/>
    </source>
</evidence>
<dbReference type="GO" id="GO:0002682">
    <property type="term" value="P:regulation of immune system process"/>
    <property type="evidence" value="ECO:0007669"/>
    <property type="project" value="TreeGrafter"/>
</dbReference>
<feature type="domain" description="C2H2-type" evidence="14">
    <location>
        <begin position="302"/>
        <end position="330"/>
    </location>
</feature>
<dbReference type="FunFam" id="3.30.160.60:FF:001238">
    <property type="entry name" value="Zinc finger protein 648"/>
    <property type="match status" value="1"/>
</dbReference>
<feature type="domain" description="C2H2-type" evidence="14">
    <location>
        <begin position="443"/>
        <end position="470"/>
    </location>
</feature>
<comment type="function">
    <text evidence="1">May be involved in transcriptional regulation.</text>
</comment>
<evidence type="ECO:0000256" key="5">
    <source>
        <dbReference type="ARBA" id="ARBA00022737"/>
    </source>
</evidence>
<keyword evidence="6 12" id="KW-0863">Zinc-finger</keyword>
<feature type="compositionally biased region" description="Polar residues" evidence="13">
    <location>
        <begin position="138"/>
        <end position="157"/>
    </location>
</feature>
<dbReference type="GO" id="GO:0008270">
    <property type="term" value="F:zinc ion binding"/>
    <property type="evidence" value="ECO:0007669"/>
    <property type="project" value="UniProtKB-KW"/>
</dbReference>
<feature type="domain" description="C2H2-type" evidence="14">
    <location>
        <begin position="387"/>
        <end position="414"/>
    </location>
</feature>